<accession>A0ACB9RJQ9</accession>
<sequence length="304" mass="33759">MEKGSWACTVFTQVCVCVALYVSFHLGLPREEASRGYDGMIRIVGGGHGGGDGDVGAEVYFITVRGCIRPEIKQNRVLKLMEKVARAYRVGFVVDISEDGEDDVLLQKGAEYYRSLKIPWYITKSSAGGEQHYIQQIEIMHGKTLTLVGVVASFSMGLRSAILNEGPRRLVRTLTEANSQWNIYVGLHPSISCQNNSGQVDTKDQLLDSFYDVFPRYGVNAYLSGRASADRVCQDGLNYIANPDPWNMSTDSASLSSATSLCRDLDDGILLHRVNSQEIATYFINLSGKEFYRIIIQKRSRGVM</sequence>
<proteinExistence type="predicted"/>
<comment type="caution">
    <text evidence="1">The sequence shown here is derived from an EMBL/GenBank/DDBJ whole genome shotgun (WGS) entry which is preliminary data.</text>
</comment>
<evidence type="ECO:0000313" key="2">
    <source>
        <dbReference type="Proteomes" id="UP001057402"/>
    </source>
</evidence>
<name>A0ACB9RJQ9_9MYRT</name>
<dbReference type="Proteomes" id="UP001057402">
    <property type="component" value="Chromosome 3"/>
</dbReference>
<reference evidence="2" key="1">
    <citation type="journal article" date="2023" name="Front. Plant Sci.">
        <title>Chromosomal-level genome assembly of Melastoma candidum provides insights into trichome evolution.</title>
        <authorList>
            <person name="Zhong Y."/>
            <person name="Wu W."/>
            <person name="Sun C."/>
            <person name="Zou P."/>
            <person name="Liu Y."/>
            <person name="Dai S."/>
            <person name="Zhou R."/>
        </authorList>
    </citation>
    <scope>NUCLEOTIDE SEQUENCE [LARGE SCALE GENOMIC DNA]</scope>
</reference>
<dbReference type="EMBL" id="CM042882">
    <property type="protein sequence ID" value="KAI4379336.1"/>
    <property type="molecule type" value="Genomic_DNA"/>
</dbReference>
<protein>
    <submittedName>
        <fullName evidence="1">Uncharacterized protein</fullName>
    </submittedName>
</protein>
<evidence type="ECO:0000313" key="1">
    <source>
        <dbReference type="EMBL" id="KAI4379336.1"/>
    </source>
</evidence>
<keyword evidence="2" id="KW-1185">Reference proteome</keyword>
<gene>
    <name evidence="1" type="ORF">MLD38_005650</name>
</gene>
<organism evidence="1 2">
    <name type="scientific">Melastoma candidum</name>
    <dbReference type="NCBI Taxonomy" id="119954"/>
    <lineage>
        <taxon>Eukaryota</taxon>
        <taxon>Viridiplantae</taxon>
        <taxon>Streptophyta</taxon>
        <taxon>Embryophyta</taxon>
        <taxon>Tracheophyta</taxon>
        <taxon>Spermatophyta</taxon>
        <taxon>Magnoliopsida</taxon>
        <taxon>eudicotyledons</taxon>
        <taxon>Gunneridae</taxon>
        <taxon>Pentapetalae</taxon>
        <taxon>rosids</taxon>
        <taxon>malvids</taxon>
        <taxon>Myrtales</taxon>
        <taxon>Melastomataceae</taxon>
        <taxon>Melastomatoideae</taxon>
        <taxon>Melastomateae</taxon>
        <taxon>Melastoma</taxon>
    </lineage>
</organism>